<evidence type="ECO:0000256" key="1">
    <source>
        <dbReference type="ARBA" id="ARBA00004236"/>
    </source>
</evidence>
<protein>
    <submittedName>
        <fullName evidence="9">Protein croquemort-like Protein</fullName>
    </submittedName>
</protein>
<comment type="similarity">
    <text evidence="2">Belongs to the CD36 family.</text>
</comment>
<comment type="subcellular location">
    <subcellularLocation>
        <location evidence="1">Cell membrane</location>
    </subcellularLocation>
</comment>
<name>D6X012_TRICA</name>
<dbReference type="InterPro" id="IPR002159">
    <property type="entry name" value="CD36_fam"/>
</dbReference>
<dbReference type="AlphaFoldDB" id="D6X012"/>
<proteinExistence type="inferred from homology"/>
<evidence type="ECO:0000313" key="10">
    <source>
        <dbReference type="Proteomes" id="UP000007266"/>
    </source>
</evidence>
<feature type="transmembrane region" description="Helical" evidence="8">
    <location>
        <begin position="451"/>
        <end position="475"/>
    </location>
</feature>
<keyword evidence="4 8" id="KW-0812">Transmembrane</keyword>
<evidence type="ECO:0000256" key="3">
    <source>
        <dbReference type="ARBA" id="ARBA00022475"/>
    </source>
</evidence>
<dbReference type="PRINTS" id="PR01609">
    <property type="entry name" value="CD36FAMILY"/>
</dbReference>
<dbReference type="Proteomes" id="UP000007266">
    <property type="component" value="Linkage group 9"/>
</dbReference>
<dbReference type="InParanoid" id="D6X012"/>
<dbReference type="FunCoup" id="D6X012">
    <property type="interactions" value="233"/>
</dbReference>
<dbReference type="PANTHER" id="PTHR11923">
    <property type="entry name" value="SCAVENGER RECEPTOR CLASS B TYPE-1 SR-B1"/>
    <property type="match status" value="1"/>
</dbReference>
<dbReference type="HOGENOM" id="CLU_019853_5_2_1"/>
<keyword evidence="3" id="KW-1003">Cell membrane</keyword>
<dbReference type="GO" id="GO:0005886">
    <property type="term" value="C:plasma membrane"/>
    <property type="evidence" value="ECO:0007669"/>
    <property type="project" value="UniProtKB-SubCell"/>
</dbReference>
<dbReference type="KEGG" id="tca:664123"/>
<gene>
    <name evidence="9" type="primary">AUGUSTUS-3.0.2_12756</name>
    <name evidence="9" type="ORF">TcasGA2_TC012756</name>
</gene>
<organism evidence="9 10">
    <name type="scientific">Tribolium castaneum</name>
    <name type="common">Red flour beetle</name>
    <dbReference type="NCBI Taxonomy" id="7070"/>
    <lineage>
        <taxon>Eukaryota</taxon>
        <taxon>Metazoa</taxon>
        <taxon>Ecdysozoa</taxon>
        <taxon>Arthropoda</taxon>
        <taxon>Hexapoda</taxon>
        <taxon>Insecta</taxon>
        <taxon>Pterygota</taxon>
        <taxon>Neoptera</taxon>
        <taxon>Endopterygota</taxon>
        <taxon>Coleoptera</taxon>
        <taxon>Polyphaga</taxon>
        <taxon>Cucujiformia</taxon>
        <taxon>Tenebrionidae</taxon>
        <taxon>Tenebrionidae incertae sedis</taxon>
        <taxon>Tribolium</taxon>
    </lineage>
</organism>
<dbReference type="EMBL" id="KQ971372">
    <property type="protein sequence ID" value="EFA10786.2"/>
    <property type="molecule type" value="Genomic_DNA"/>
</dbReference>
<dbReference type="GO" id="GO:0016020">
    <property type="term" value="C:membrane"/>
    <property type="evidence" value="ECO:0000318"/>
    <property type="project" value="GO_Central"/>
</dbReference>
<feature type="transmembrane region" description="Helical" evidence="8">
    <location>
        <begin position="21"/>
        <end position="46"/>
    </location>
</feature>
<evidence type="ECO:0000256" key="4">
    <source>
        <dbReference type="ARBA" id="ARBA00022692"/>
    </source>
</evidence>
<dbReference type="GO" id="GO:0005044">
    <property type="term" value="F:scavenger receptor activity"/>
    <property type="evidence" value="ECO:0000318"/>
    <property type="project" value="GO_Central"/>
</dbReference>
<evidence type="ECO:0000313" key="9">
    <source>
        <dbReference type="EMBL" id="EFA10786.2"/>
    </source>
</evidence>
<dbReference type="Pfam" id="PF01130">
    <property type="entry name" value="CD36"/>
    <property type="match status" value="1"/>
</dbReference>
<evidence type="ECO:0000256" key="8">
    <source>
        <dbReference type="SAM" id="Phobius"/>
    </source>
</evidence>
<dbReference type="eggNOG" id="KOG3776">
    <property type="taxonomic scope" value="Eukaryota"/>
</dbReference>
<dbReference type="PANTHER" id="PTHR11923:SF93">
    <property type="entry name" value="GH07959P-RELATED"/>
    <property type="match status" value="1"/>
</dbReference>
<accession>D6X012</accession>
<keyword evidence="7" id="KW-0325">Glycoprotein</keyword>
<keyword evidence="10" id="KW-1185">Reference proteome</keyword>
<dbReference type="OrthoDB" id="514335at2759"/>
<evidence type="ECO:0000256" key="7">
    <source>
        <dbReference type="ARBA" id="ARBA00023180"/>
    </source>
</evidence>
<sequence>MCERTADQVTRRTYSMKSTRCLPKCVCAFVVSVVFIVGGFVLPFIWPVILKYLIESNMVLMPTSHAFDIWRKFPTAFPIDFYFFNWTNPEDVYNSSVKMKFREMGPYRYSETKEKADIVWNKNGTVSFRHLKFWYENREKGNINDEITTVNPVALSAAYSARTWGYLIRQGLSLSLSSMSPTVHITRSVSEMLFTGYKDPLITLARSLPFLSGSLPPWDKFGWFYTRNGSAHYEGIFNMGTGINSTFGRLYSWNYWTQTPYYEGSCAMVNGSAGEFFTKLDNKSISFFSPDLCRTMTLRYSGQSVVNNILGNKYVVDSYMLDNGTIFPENRCFCNGECVPSGLVNVSSCRFGSPSFASLPHFYQADAYYTDSIEGVRPEKSKHEFFLTLEPTTGIPLEVSARLQINLLMQPDSGISLYKGVPKVFVPILWFEQKIRIPDGEAFKLRLLLNLPVICTAFGIILVFAGVIVVSLLVYKICTMNLCGKRKEKLLYADQSIPLKMDRSLEIVKKI</sequence>
<dbReference type="OMA" id="WIMQKEM"/>
<reference evidence="9 10" key="1">
    <citation type="journal article" date="2008" name="Nature">
        <title>The genome of the model beetle and pest Tribolium castaneum.</title>
        <authorList>
            <consortium name="Tribolium Genome Sequencing Consortium"/>
            <person name="Richards S."/>
            <person name="Gibbs R.A."/>
            <person name="Weinstock G.M."/>
            <person name="Brown S.J."/>
            <person name="Denell R."/>
            <person name="Beeman R.W."/>
            <person name="Gibbs R."/>
            <person name="Beeman R.W."/>
            <person name="Brown S.J."/>
            <person name="Bucher G."/>
            <person name="Friedrich M."/>
            <person name="Grimmelikhuijzen C.J."/>
            <person name="Klingler M."/>
            <person name="Lorenzen M."/>
            <person name="Richards S."/>
            <person name="Roth S."/>
            <person name="Schroder R."/>
            <person name="Tautz D."/>
            <person name="Zdobnov E.M."/>
            <person name="Muzny D."/>
            <person name="Gibbs R.A."/>
            <person name="Weinstock G.M."/>
            <person name="Attaway T."/>
            <person name="Bell S."/>
            <person name="Buhay C.J."/>
            <person name="Chandrabose M.N."/>
            <person name="Chavez D."/>
            <person name="Clerk-Blankenburg K.P."/>
            <person name="Cree A."/>
            <person name="Dao M."/>
            <person name="Davis C."/>
            <person name="Chacko J."/>
            <person name="Dinh H."/>
            <person name="Dugan-Rocha S."/>
            <person name="Fowler G."/>
            <person name="Garner T.T."/>
            <person name="Garnes J."/>
            <person name="Gnirke A."/>
            <person name="Hawes A."/>
            <person name="Hernandez J."/>
            <person name="Hines S."/>
            <person name="Holder M."/>
            <person name="Hume J."/>
            <person name="Jhangiani S.N."/>
            <person name="Joshi V."/>
            <person name="Khan Z.M."/>
            <person name="Jackson L."/>
            <person name="Kovar C."/>
            <person name="Kowis A."/>
            <person name="Lee S."/>
            <person name="Lewis L.R."/>
            <person name="Margolis J."/>
            <person name="Morgan M."/>
            <person name="Nazareth L.V."/>
            <person name="Nguyen N."/>
            <person name="Okwuonu G."/>
            <person name="Parker D."/>
            <person name="Richards S."/>
            <person name="Ruiz S.J."/>
            <person name="Santibanez J."/>
            <person name="Savard J."/>
            <person name="Scherer S.E."/>
            <person name="Schneider B."/>
            <person name="Sodergren E."/>
            <person name="Tautz D."/>
            <person name="Vattahil S."/>
            <person name="Villasana D."/>
            <person name="White C.S."/>
            <person name="Wright R."/>
            <person name="Park Y."/>
            <person name="Beeman R.W."/>
            <person name="Lord J."/>
            <person name="Oppert B."/>
            <person name="Lorenzen M."/>
            <person name="Brown S."/>
            <person name="Wang L."/>
            <person name="Savard J."/>
            <person name="Tautz D."/>
            <person name="Richards S."/>
            <person name="Weinstock G."/>
            <person name="Gibbs R.A."/>
            <person name="Liu Y."/>
            <person name="Worley K."/>
            <person name="Weinstock G."/>
            <person name="Elsik C.G."/>
            <person name="Reese J.T."/>
            <person name="Elhaik E."/>
            <person name="Landan G."/>
            <person name="Graur D."/>
            <person name="Arensburger P."/>
            <person name="Atkinson P."/>
            <person name="Beeman R.W."/>
            <person name="Beidler J."/>
            <person name="Brown S.J."/>
            <person name="Demuth J.P."/>
            <person name="Drury D.W."/>
            <person name="Du Y.Z."/>
            <person name="Fujiwara H."/>
            <person name="Lorenzen M."/>
            <person name="Maselli V."/>
            <person name="Osanai M."/>
            <person name="Park Y."/>
            <person name="Robertson H.M."/>
            <person name="Tu Z."/>
            <person name="Wang J.J."/>
            <person name="Wang S."/>
            <person name="Richards S."/>
            <person name="Song H."/>
            <person name="Zhang L."/>
            <person name="Sodergren E."/>
            <person name="Werner D."/>
            <person name="Stanke M."/>
            <person name="Morgenstern B."/>
            <person name="Solovyev V."/>
            <person name="Kosarev P."/>
            <person name="Brown G."/>
            <person name="Chen H.C."/>
            <person name="Ermolaeva O."/>
            <person name="Hlavina W."/>
            <person name="Kapustin Y."/>
            <person name="Kiryutin B."/>
            <person name="Kitts P."/>
            <person name="Maglott D."/>
            <person name="Pruitt K."/>
            <person name="Sapojnikov V."/>
            <person name="Souvorov A."/>
            <person name="Mackey A.J."/>
            <person name="Waterhouse R.M."/>
            <person name="Wyder S."/>
            <person name="Zdobnov E.M."/>
            <person name="Zdobnov E.M."/>
            <person name="Wyder S."/>
            <person name="Kriventseva E.V."/>
            <person name="Kadowaki T."/>
            <person name="Bork P."/>
            <person name="Aranda M."/>
            <person name="Bao R."/>
            <person name="Beermann A."/>
            <person name="Berns N."/>
            <person name="Bolognesi R."/>
            <person name="Bonneton F."/>
            <person name="Bopp D."/>
            <person name="Brown S.J."/>
            <person name="Bucher G."/>
            <person name="Butts T."/>
            <person name="Chaumot A."/>
            <person name="Denell R.E."/>
            <person name="Ferrier D.E."/>
            <person name="Friedrich M."/>
            <person name="Gordon C.M."/>
            <person name="Jindra M."/>
            <person name="Klingler M."/>
            <person name="Lan Q."/>
            <person name="Lattorff H.M."/>
            <person name="Laudet V."/>
            <person name="von Levetsow C."/>
            <person name="Liu Z."/>
            <person name="Lutz R."/>
            <person name="Lynch J.A."/>
            <person name="da Fonseca R.N."/>
            <person name="Posnien N."/>
            <person name="Reuter R."/>
            <person name="Roth S."/>
            <person name="Savard J."/>
            <person name="Schinko J.B."/>
            <person name="Schmitt C."/>
            <person name="Schoppmeier M."/>
            <person name="Schroder R."/>
            <person name="Shippy T.D."/>
            <person name="Simonnet F."/>
            <person name="Marques-Souza H."/>
            <person name="Tautz D."/>
            <person name="Tomoyasu Y."/>
            <person name="Trauner J."/>
            <person name="Van der Zee M."/>
            <person name="Vervoort M."/>
            <person name="Wittkopp N."/>
            <person name="Wimmer E.A."/>
            <person name="Yang X."/>
            <person name="Jones A.K."/>
            <person name="Sattelle D.B."/>
            <person name="Ebert P.R."/>
            <person name="Nelson D."/>
            <person name="Scott J.G."/>
            <person name="Beeman R.W."/>
            <person name="Muthukrishnan S."/>
            <person name="Kramer K.J."/>
            <person name="Arakane Y."/>
            <person name="Beeman R.W."/>
            <person name="Zhu Q."/>
            <person name="Hogenkamp D."/>
            <person name="Dixit R."/>
            <person name="Oppert B."/>
            <person name="Jiang H."/>
            <person name="Zou Z."/>
            <person name="Marshall J."/>
            <person name="Elpidina E."/>
            <person name="Vinokurov K."/>
            <person name="Oppert C."/>
            <person name="Zou Z."/>
            <person name="Evans J."/>
            <person name="Lu Z."/>
            <person name="Zhao P."/>
            <person name="Sumathipala N."/>
            <person name="Altincicek B."/>
            <person name="Vilcinskas A."/>
            <person name="Williams M."/>
            <person name="Hultmark D."/>
            <person name="Hetru C."/>
            <person name="Jiang H."/>
            <person name="Grimmelikhuijzen C.J."/>
            <person name="Hauser F."/>
            <person name="Cazzamali G."/>
            <person name="Williamson M."/>
            <person name="Park Y."/>
            <person name="Li B."/>
            <person name="Tanaka Y."/>
            <person name="Predel R."/>
            <person name="Neupert S."/>
            <person name="Schachtner J."/>
            <person name="Verleyen P."/>
            <person name="Raible F."/>
            <person name="Bork P."/>
            <person name="Friedrich M."/>
            <person name="Walden K.K."/>
            <person name="Robertson H.M."/>
            <person name="Angeli S."/>
            <person name="Foret S."/>
            <person name="Bucher G."/>
            <person name="Schuetz S."/>
            <person name="Maleszka R."/>
            <person name="Wimmer E.A."/>
            <person name="Beeman R.W."/>
            <person name="Lorenzen M."/>
            <person name="Tomoyasu Y."/>
            <person name="Miller S.C."/>
            <person name="Grossmann D."/>
            <person name="Bucher G."/>
        </authorList>
    </citation>
    <scope>NUCLEOTIDE SEQUENCE [LARGE SCALE GENOMIC DNA]</scope>
    <source>
        <strain evidence="9 10">Georgia GA2</strain>
    </source>
</reference>
<evidence type="ECO:0000256" key="2">
    <source>
        <dbReference type="ARBA" id="ARBA00010532"/>
    </source>
</evidence>
<evidence type="ECO:0000256" key="5">
    <source>
        <dbReference type="ARBA" id="ARBA00022989"/>
    </source>
</evidence>
<keyword evidence="5 8" id="KW-1133">Transmembrane helix</keyword>
<keyword evidence="6 8" id="KW-0472">Membrane</keyword>
<evidence type="ECO:0000256" key="6">
    <source>
        <dbReference type="ARBA" id="ARBA00023136"/>
    </source>
</evidence>
<reference evidence="9 10" key="2">
    <citation type="journal article" date="2010" name="Nucleic Acids Res.">
        <title>BeetleBase in 2010: revisions to provide comprehensive genomic information for Tribolium castaneum.</title>
        <authorList>
            <person name="Kim H.S."/>
            <person name="Murphy T."/>
            <person name="Xia J."/>
            <person name="Caragea D."/>
            <person name="Park Y."/>
            <person name="Beeman R.W."/>
            <person name="Lorenzen M.D."/>
            <person name="Butcher S."/>
            <person name="Manak J.R."/>
            <person name="Brown S.J."/>
        </authorList>
    </citation>
    <scope>GENOME REANNOTATION</scope>
    <source>
        <strain evidence="9 10">Georgia GA2</strain>
    </source>
</reference>